<evidence type="ECO:0000256" key="1">
    <source>
        <dbReference type="ARBA" id="ARBA00007409"/>
    </source>
</evidence>
<dbReference type="Gene3D" id="1.20.1050.10">
    <property type="match status" value="1"/>
</dbReference>
<keyword evidence="6" id="KW-1185">Reference proteome</keyword>
<reference evidence="5 6" key="1">
    <citation type="submission" date="2020-06" db="EMBL/GenBank/DDBJ databases">
        <title>Genome sequence of 2 isolates from Red Sea Mangroves.</title>
        <authorList>
            <person name="Sefrji F."/>
            <person name="Michoud G."/>
            <person name="Merlino G."/>
            <person name="Daffonchio D."/>
        </authorList>
    </citation>
    <scope>NUCLEOTIDE SEQUENCE [LARGE SCALE GENOMIC DNA]</scope>
    <source>
        <strain evidence="5 6">R1DC25</strain>
    </source>
</reference>
<organism evidence="5 6">
    <name type="scientific">Kaustia mangrovi</name>
    <dbReference type="NCBI Taxonomy" id="2593653"/>
    <lineage>
        <taxon>Bacteria</taxon>
        <taxon>Pseudomonadati</taxon>
        <taxon>Pseudomonadota</taxon>
        <taxon>Alphaproteobacteria</taxon>
        <taxon>Hyphomicrobiales</taxon>
        <taxon>Parvibaculaceae</taxon>
        <taxon>Kaustia</taxon>
    </lineage>
</organism>
<dbReference type="InterPro" id="IPR010987">
    <property type="entry name" value="Glutathione-S-Trfase_C-like"/>
</dbReference>
<dbReference type="InterPro" id="IPR036282">
    <property type="entry name" value="Glutathione-S-Trfase_C_sf"/>
</dbReference>
<sequence>MLTIWGRRNSTNVQKVMWTVGELGLDHEHRNVGGSFGGTDTAEYRAMNPMGLVPTVRDGDIAIFESNAIVRYLAARYGAGALWPEDPAERARADQWMEWAQTVIGPPITAVFWGIARTPKAKQDMEALKPAIDKLGRLLAIADERLGEAAFLGGERLTFGDVPLGATAYRYFTLPIERPSLPNLERWYEALTGHEAYRTHVMIPFGASLEEWQALEAKLA</sequence>
<dbReference type="SFLD" id="SFLDG00358">
    <property type="entry name" value="Main_(cytGST)"/>
    <property type="match status" value="1"/>
</dbReference>
<name>A0A7S8C1J9_9HYPH</name>
<protein>
    <submittedName>
        <fullName evidence="5">Glutathione S-transferase family protein</fullName>
    </submittedName>
</protein>
<proteinExistence type="inferred from homology"/>
<dbReference type="SFLD" id="SFLDS00019">
    <property type="entry name" value="Glutathione_Transferase_(cytos"/>
    <property type="match status" value="1"/>
</dbReference>
<evidence type="ECO:0000259" key="4">
    <source>
        <dbReference type="PROSITE" id="PS50405"/>
    </source>
</evidence>
<keyword evidence="2 5" id="KW-0808">Transferase</keyword>
<dbReference type="InterPro" id="IPR036249">
    <property type="entry name" value="Thioredoxin-like_sf"/>
</dbReference>
<dbReference type="Proteomes" id="UP000593594">
    <property type="component" value="Chromosome"/>
</dbReference>
<dbReference type="KEGG" id="kmn:HW532_02400"/>
<dbReference type="RefSeq" id="WP_213162895.1">
    <property type="nucleotide sequence ID" value="NZ_CP058214.1"/>
</dbReference>
<comment type="similarity">
    <text evidence="1">Belongs to the GST superfamily.</text>
</comment>
<dbReference type="PROSITE" id="PS50404">
    <property type="entry name" value="GST_NTER"/>
    <property type="match status" value="1"/>
</dbReference>
<dbReference type="SUPFAM" id="SSF47616">
    <property type="entry name" value="GST C-terminal domain-like"/>
    <property type="match status" value="1"/>
</dbReference>
<feature type="domain" description="GST C-terminal" evidence="4">
    <location>
        <begin position="86"/>
        <end position="220"/>
    </location>
</feature>
<dbReference type="InterPro" id="IPR040079">
    <property type="entry name" value="Glutathione_S-Trfase"/>
</dbReference>
<dbReference type="Pfam" id="PF13417">
    <property type="entry name" value="GST_N_3"/>
    <property type="match status" value="1"/>
</dbReference>
<dbReference type="PROSITE" id="PS50405">
    <property type="entry name" value="GST_CTER"/>
    <property type="match status" value="1"/>
</dbReference>
<dbReference type="GO" id="GO:0016740">
    <property type="term" value="F:transferase activity"/>
    <property type="evidence" value="ECO:0007669"/>
    <property type="project" value="UniProtKB-KW"/>
</dbReference>
<dbReference type="Pfam" id="PF00043">
    <property type="entry name" value="GST_C"/>
    <property type="match status" value="1"/>
</dbReference>
<dbReference type="CDD" id="cd03047">
    <property type="entry name" value="GST_N_2"/>
    <property type="match status" value="1"/>
</dbReference>
<gene>
    <name evidence="5" type="ORF">HW532_02400</name>
</gene>
<dbReference type="InterPro" id="IPR004046">
    <property type="entry name" value="GST_C"/>
</dbReference>
<dbReference type="EMBL" id="CP058214">
    <property type="protein sequence ID" value="QPC41673.1"/>
    <property type="molecule type" value="Genomic_DNA"/>
</dbReference>
<dbReference type="PANTHER" id="PTHR44051:SF19">
    <property type="entry name" value="DISULFIDE-BOND OXIDOREDUCTASE YFCG"/>
    <property type="match status" value="1"/>
</dbReference>
<evidence type="ECO:0000313" key="6">
    <source>
        <dbReference type="Proteomes" id="UP000593594"/>
    </source>
</evidence>
<evidence type="ECO:0000259" key="3">
    <source>
        <dbReference type="PROSITE" id="PS50404"/>
    </source>
</evidence>
<dbReference type="Gene3D" id="3.40.30.10">
    <property type="entry name" value="Glutaredoxin"/>
    <property type="match status" value="1"/>
</dbReference>
<evidence type="ECO:0000256" key="2">
    <source>
        <dbReference type="ARBA" id="ARBA00022679"/>
    </source>
</evidence>
<dbReference type="SUPFAM" id="SSF52833">
    <property type="entry name" value="Thioredoxin-like"/>
    <property type="match status" value="1"/>
</dbReference>
<feature type="domain" description="GST N-terminal" evidence="3">
    <location>
        <begin position="1"/>
        <end position="81"/>
    </location>
</feature>
<dbReference type="InterPro" id="IPR004045">
    <property type="entry name" value="Glutathione_S-Trfase_N"/>
</dbReference>
<dbReference type="AlphaFoldDB" id="A0A7S8C1J9"/>
<evidence type="ECO:0000313" key="5">
    <source>
        <dbReference type="EMBL" id="QPC41673.1"/>
    </source>
</evidence>
<dbReference type="FunFam" id="3.40.30.10:FF:000039">
    <property type="entry name" value="Glutathione S-transferase domain"/>
    <property type="match status" value="1"/>
</dbReference>
<accession>A0A7S8C1J9</accession>
<dbReference type="PANTHER" id="PTHR44051">
    <property type="entry name" value="GLUTATHIONE S-TRANSFERASE-RELATED"/>
    <property type="match status" value="1"/>
</dbReference>
<dbReference type="SFLD" id="SFLDG01150">
    <property type="entry name" value="Main.1:_Beta-like"/>
    <property type="match status" value="1"/>
</dbReference>